<comment type="caution">
    <text evidence="1">The sequence shown here is derived from an EMBL/GenBank/DDBJ whole genome shotgun (WGS) entry which is preliminary data.</text>
</comment>
<sequence>MVTIALSYPSQGANPLKTDVFADLTTWADVRWLDPQIDHPDLVNERIDLYHMARQQPASLRDLGRACRAGIPTINPYEGVVLLADRFACTRQLAEIGIRVPESQYGRATEIELEPPVIVKSRYEIGSGDHEILRFDDDPDFTGQQFVQKYVPHTREIKLHCAGEAVRAVAIDPTHDRCRECAVTPQLRSVAERIRQLMGMELFEVDLVGDDALFVVDVNPAISLRGVVDGKAVYETLLSQPLRDRSVEGSLTHASS</sequence>
<dbReference type="Proteomes" id="UP001596417">
    <property type="component" value="Unassembled WGS sequence"/>
</dbReference>
<keyword evidence="1" id="KW-0436">Ligase</keyword>
<proteinExistence type="predicted"/>
<evidence type="ECO:0000313" key="2">
    <source>
        <dbReference type="Proteomes" id="UP001596417"/>
    </source>
</evidence>
<keyword evidence="2" id="KW-1185">Reference proteome</keyword>
<reference evidence="1 2" key="1">
    <citation type="journal article" date="2019" name="Int. J. Syst. Evol. Microbiol.">
        <title>The Global Catalogue of Microorganisms (GCM) 10K type strain sequencing project: providing services to taxonomists for standard genome sequencing and annotation.</title>
        <authorList>
            <consortium name="The Broad Institute Genomics Platform"/>
            <consortium name="The Broad Institute Genome Sequencing Center for Infectious Disease"/>
            <person name="Wu L."/>
            <person name="Ma J."/>
        </authorList>
    </citation>
    <scope>NUCLEOTIDE SEQUENCE [LARGE SCALE GENOMIC DNA]</scope>
    <source>
        <strain evidence="1 2">RDMS1</strain>
    </source>
</reference>
<name>A0ABD5YQM3_9EURY</name>
<organism evidence="1 2">
    <name type="scientific">Halocatena marina</name>
    <dbReference type="NCBI Taxonomy" id="2934937"/>
    <lineage>
        <taxon>Archaea</taxon>
        <taxon>Methanobacteriati</taxon>
        <taxon>Methanobacteriota</taxon>
        <taxon>Stenosarchaea group</taxon>
        <taxon>Halobacteria</taxon>
        <taxon>Halobacteriales</taxon>
        <taxon>Natronomonadaceae</taxon>
        <taxon>Halocatena</taxon>
    </lineage>
</organism>
<dbReference type="SUPFAM" id="SSF56059">
    <property type="entry name" value="Glutathione synthetase ATP-binding domain-like"/>
    <property type="match status" value="1"/>
</dbReference>
<dbReference type="EMBL" id="JBHTAX010000001">
    <property type="protein sequence ID" value="MFC7189805.1"/>
    <property type="molecule type" value="Genomic_DNA"/>
</dbReference>
<dbReference type="AlphaFoldDB" id="A0ABD5YQM3"/>
<accession>A0ABD5YQM3</accession>
<gene>
    <name evidence="1" type="ORF">ACFQL7_08005</name>
</gene>
<dbReference type="GeneID" id="76199366"/>
<protein>
    <submittedName>
        <fullName evidence="1">RimK family alpha-L-glutamate ligase</fullName>
    </submittedName>
</protein>
<evidence type="ECO:0000313" key="1">
    <source>
        <dbReference type="EMBL" id="MFC7189805.1"/>
    </source>
</evidence>
<dbReference type="Gene3D" id="3.30.470.20">
    <property type="entry name" value="ATP-grasp fold, B domain"/>
    <property type="match status" value="1"/>
</dbReference>
<dbReference type="RefSeq" id="WP_248906045.1">
    <property type="nucleotide sequence ID" value="NZ_CP109979.1"/>
</dbReference>
<dbReference type="GO" id="GO:0016874">
    <property type="term" value="F:ligase activity"/>
    <property type="evidence" value="ECO:0007669"/>
    <property type="project" value="UniProtKB-KW"/>
</dbReference>